<evidence type="ECO:0000313" key="2">
    <source>
        <dbReference type="Proteomes" id="UP000276133"/>
    </source>
</evidence>
<dbReference type="Proteomes" id="UP000276133">
    <property type="component" value="Unassembled WGS sequence"/>
</dbReference>
<proteinExistence type="predicted"/>
<accession>A0A3M7RAQ0</accession>
<keyword evidence="2" id="KW-1185">Reference proteome</keyword>
<name>A0A3M7RAQ0_BRAPC</name>
<dbReference type="EMBL" id="REGN01003832">
    <property type="protein sequence ID" value="RNA20511.1"/>
    <property type="molecule type" value="Genomic_DNA"/>
</dbReference>
<organism evidence="1 2">
    <name type="scientific">Brachionus plicatilis</name>
    <name type="common">Marine rotifer</name>
    <name type="synonym">Brachionus muelleri</name>
    <dbReference type="NCBI Taxonomy" id="10195"/>
    <lineage>
        <taxon>Eukaryota</taxon>
        <taxon>Metazoa</taxon>
        <taxon>Spiralia</taxon>
        <taxon>Gnathifera</taxon>
        <taxon>Rotifera</taxon>
        <taxon>Eurotatoria</taxon>
        <taxon>Monogononta</taxon>
        <taxon>Pseudotrocha</taxon>
        <taxon>Ploima</taxon>
        <taxon>Brachionidae</taxon>
        <taxon>Brachionus</taxon>
    </lineage>
</organism>
<evidence type="ECO:0000313" key="1">
    <source>
        <dbReference type="EMBL" id="RNA20511.1"/>
    </source>
</evidence>
<protein>
    <submittedName>
        <fullName evidence="1">Uncharacterized protein</fullName>
    </submittedName>
</protein>
<dbReference type="AlphaFoldDB" id="A0A3M7RAQ0"/>
<gene>
    <name evidence="1" type="ORF">BpHYR1_034252</name>
</gene>
<sequence>MYKIEWTCECEKNQTFVCSCSDALSCSLLLPDSVLASSSWLDELDELVSLSVVSSADSSSMASTPCIRPFIKSMFSLSASNTAPTHFRLDSRRARKSPPSTSSSFTFLLLGPSSSNCFTNFTNCLSTLHLDTARVTICTHLMLPSMADSLMSKLGAHSSPNLSAPKSK</sequence>
<comment type="caution">
    <text evidence="1">The sequence shown here is derived from an EMBL/GenBank/DDBJ whole genome shotgun (WGS) entry which is preliminary data.</text>
</comment>
<reference evidence="1 2" key="1">
    <citation type="journal article" date="2018" name="Sci. Rep.">
        <title>Genomic signatures of local adaptation to the degree of environmental predictability in rotifers.</title>
        <authorList>
            <person name="Franch-Gras L."/>
            <person name="Hahn C."/>
            <person name="Garcia-Roger E.M."/>
            <person name="Carmona M.J."/>
            <person name="Serra M."/>
            <person name="Gomez A."/>
        </authorList>
    </citation>
    <scope>NUCLEOTIDE SEQUENCE [LARGE SCALE GENOMIC DNA]</scope>
    <source>
        <strain evidence="1">HYR1</strain>
    </source>
</reference>